<feature type="domain" description="PepSY" evidence="2">
    <location>
        <begin position="34"/>
        <end position="89"/>
    </location>
</feature>
<sequence length="239" mass="26419">MSKKLTILLGAIITVTILGLGISHSLIVKAEPNLTRKDVMAQVEDQYPGKITEVGLDDESKNPVYKVNLEIDSQKYNLLIDGNTGEVLELTEKSQANKSEADQEVKPTANKQENQNNKEISIKEKEKQSVNQQNSDTSEDSKPEAEKAAAKSTDTTTDETNESEPKSKQQQGKKAVIGMDKARSIALAEFPGTVEGIELDDDDDRLIYEIEIENGENEAEVEIDAYTGEILFMDLEIDD</sequence>
<evidence type="ECO:0000256" key="1">
    <source>
        <dbReference type="SAM" id="MobiDB-lite"/>
    </source>
</evidence>
<dbReference type="AlphaFoldDB" id="A0A9X0YVW6"/>
<accession>A0A9X0YVW6</accession>
<protein>
    <submittedName>
        <fullName evidence="3">Membrane protein YkoI</fullName>
    </submittedName>
</protein>
<dbReference type="Gene3D" id="3.10.450.40">
    <property type="match status" value="2"/>
</dbReference>
<dbReference type="InterPro" id="IPR025711">
    <property type="entry name" value="PepSY"/>
</dbReference>
<evidence type="ECO:0000313" key="3">
    <source>
        <dbReference type="EMBL" id="MBP2079830.1"/>
    </source>
</evidence>
<keyword evidence="4" id="KW-1185">Reference proteome</keyword>
<dbReference type="OrthoDB" id="5361545at2"/>
<feature type="compositionally biased region" description="Basic and acidic residues" evidence="1">
    <location>
        <begin position="139"/>
        <end position="149"/>
    </location>
</feature>
<name>A0A9X0YVW6_9BACI</name>
<evidence type="ECO:0000259" key="2">
    <source>
        <dbReference type="Pfam" id="PF03413"/>
    </source>
</evidence>
<dbReference type="EMBL" id="JAGGMB010000021">
    <property type="protein sequence ID" value="MBP2079830.1"/>
    <property type="molecule type" value="Genomic_DNA"/>
</dbReference>
<feature type="region of interest" description="Disordered" evidence="1">
    <location>
        <begin position="94"/>
        <end position="176"/>
    </location>
</feature>
<feature type="domain" description="PepSY" evidence="2">
    <location>
        <begin position="177"/>
        <end position="231"/>
    </location>
</feature>
<reference evidence="3" key="1">
    <citation type="submission" date="2021-03" db="EMBL/GenBank/DDBJ databases">
        <title>Genomic Encyclopedia of Type Strains, Phase IV (KMG-IV): sequencing the most valuable type-strain genomes for metagenomic binning, comparative biology and taxonomic classification.</title>
        <authorList>
            <person name="Goeker M."/>
        </authorList>
    </citation>
    <scope>NUCLEOTIDE SEQUENCE</scope>
    <source>
        <strain evidence="3">DSM 107338</strain>
    </source>
</reference>
<organism evidence="3 4">
    <name type="scientific">Oceanobacillus polygoni</name>
    <dbReference type="NCBI Taxonomy" id="1235259"/>
    <lineage>
        <taxon>Bacteria</taxon>
        <taxon>Bacillati</taxon>
        <taxon>Bacillota</taxon>
        <taxon>Bacilli</taxon>
        <taxon>Bacillales</taxon>
        <taxon>Bacillaceae</taxon>
        <taxon>Oceanobacillus</taxon>
    </lineage>
</organism>
<dbReference type="Pfam" id="PF03413">
    <property type="entry name" value="PepSY"/>
    <property type="match status" value="2"/>
</dbReference>
<gene>
    <name evidence="3" type="ORF">J2Z64_004129</name>
</gene>
<dbReference type="RefSeq" id="WP_149476571.1">
    <property type="nucleotide sequence ID" value="NZ_JAGGMB010000021.1"/>
</dbReference>
<comment type="caution">
    <text evidence="3">The sequence shown here is derived from an EMBL/GenBank/DDBJ whole genome shotgun (WGS) entry which is preliminary data.</text>
</comment>
<evidence type="ECO:0000313" key="4">
    <source>
        <dbReference type="Proteomes" id="UP001138793"/>
    </source>
</evidence>
<dbReference type="Proteomes" id="UP001138793">
    <property type="component" value="Unassembled WGS sequence"/>
</dbReference>
<proteinExistence type="predicted"/>